<dbReference type="SUPFAM" id="SSF51735">
    <property type="entry name" value="NAD(P)-binding Rossmann-fold domains"/>
    <property type="match status" value="1"/>
</dbReference>
<dbReference type="Pfam" id="PF07479">
    <property type="entry name" value="NAD_Gly3P_dh_C"/>
    <property type="match status" value="1"/>
</dbReference>
<feature type="binding site" evidence="13">
    <location>
        <position position="104"/>
    </location>
    <ligand>
        <name>NADPH</name>
        <dbReference type="ChEBI" id="CHEBI:57783"/>
    </ligand>
</feature>
<feature type="binding site" evidence="16">
    <location>
        <position position="81"/>
    </location>
    <ligand>
        <name>NAD(+)</name>
        <dbReference type="ChEBI" id="CHEBI:57540"/>
    </ligand>
</feature>
<feature type="binding site" evidence="13">
    <location>
        <position position="252"/>
    </location>
    <ligand>
        <name>sn-glycerol 3-phosphate</name>
        <dbReference type="ChEBI" id="CHEBI:57597"/>
    </ligand>
</feature>
<keyword evidence="21" id="KW-1185">Reference proteome</keyword>
<feature type="binding site" evidence="13">
    <location>
        <position position="136"/>
    </location>
    <ligand>
        <name>NADPH</name>
        <dbReference type="ChEBI" id="CHEBI:57783"/>
    </ligand>
</feature>
<evidence type="ECO:0000313" key="20">
    <source>
        <dbReference type="EMBL" id="EHL12346.1"/>
    </source>
</evidence>
<dbReference type="FunFam" id="3.40.50.720:FF:000019">
    <property type="entry name" value="Glycerol-3-phosphate dehydrogenase [NAD(P)+]"/>
    <property type="match status" value="1"/>
</dbReference>
<dbReference type="PANTHER" id="PTHR11728">
    <property type="entry name" value="GLYCEROL-3-PHOSPHATE DEHYDROGENASE"/>
    <property type="match status" value="1"/>
</dbReference>
<proteinExistence type="inferred from homology"/>
<comment type="pathway">
    <text evidence="13">Membrane lipid metabolism; glycerophospholipid metabolism.</text>
</comment>
<dbReference type="NCBIfam" id="NF000940">
    <property type="entry name" value="PRK00094.1-2"/>
    <property type="match status" value="1"/>
</dbReference>
<evidence type="ECO:0000256" key="13">
    <source>
        <dbReference type="HAMAP-Rule" id="MF_00394"/>
    </source>
</evidence>
<feature type="binding site" evidence="16">
    <location>
        <begin position="7"/>
        <end position="12"/>
    </location>
    <ligand>
        <name>NAD(+)</name>
        <dbReference type="ChEBI" id="CHEBI:57540"/>
    </ligand>
</feature>
<evidence type="ECO:0000256" key="14">
    <source>
        <dbReference type="PIRSR" id="PIRSR000114-1"/>
    </source>
</evidence>
<dbReference type="Gene3D" id="3.40.50.720">
    <property type="entry name" value="NAD(P)-binding Rossmann-like Domain"/>
    <property type="match status" value="1"/>
</dbReference>
<comment type="function">
    <text evidence="13">Catalyzes the reduction of the glycolytic intermediate dihydroxyacetone phosphate (DHAP) to sn-glycerol 3-phosphate (G3P), the key precursor for phospholipid synthesis.</text>
</comment>
<feature type="binding site" evidence="15">
    <location>
        <position position="104"/>
    </location>
    <ligand>
        <name>substrate</name>
    </ligand>
</feature>
<comment type="caution">
    <text evidence="13">Lacks conserved residue(s) required for the propagation of feature annotation.</text>
</comment>
<reference evidence="20" key="1">
    <citation type="submission" date="2011-08" db="EMBL/GenBank/DDBJ databases">
        <authorList>
            <consortium name="The Broad Institute Genome Sequencing Platform"/>
            <person name="Earl A."/>
            <person name="Ward D."/>
            <person name="Feldgarden M."/>
            <person name="Gevers D."/>
            <person name="Sizova M."/>
            <person name="Hazen A."/>
            <person name="Epstein S."/>
            <person name="Young S.K."/>
            <person name="Zeng Q."/>
            <person name="Gargeya S."/>
            <person name="Fitzgerald M."/>
            <person name="Haas B."/>
            <person name="Abouelleil A."/>
            <person name="Alvarado L."/>
            <person name="Arachchi H.M."/>
            <person name="Berlin A."/>
            <person name="Brown A."/>
            <person name="Chapman S.B."/>
            <person name="Chen Z."/>
            <person name="Dunbar C."/>
            <person name="Freedman E."/>
            <person name="Gearin G."/>
            <person name="Gellesch M."/>
            <person name="Goldberg J."/>
            <person name="Griggs A."/>
            <person name="Gujja S."/>
            <person name="Heiman D."/>
            <person name="Howarth C."/>
            <person name="Larson L."/>
            <person name="Lui A."/>
            <person name="MacDonald P.J.P."/>
            <person name="Montmayeur A."/>
            <person name="Murphy C."/>
            <person name="Neiman D."/>
            <person name="Pearson M."/>
            <person name="Priest M."/>
            <person name="Roberts A."/>
            <person name="Saif S."/>
            <person name="Shea T."/>
            <person name="Shenoy N."/>
            <person name="Sisk P."/>
            <person name="Stolte C."/>
            <person name="Sykes S."/>
            <person name="Wortman J."/>
            <person name="Nusbaum C."/>
            <person name="Birren B."/>
        </authorList>
    </citation>
    <scope>NUCLEOTIDE SEQUENCE</scope>
    <source>
        <strain evidence="20">ACB1</strain>
    </source>
</reference>
<evidence type="ECO:0000256" key="15">
    <source>
        <dbReference type="PIRSR" id="PIRSR000114-2"/>
    </source>
</evidence>
<dbReference type="GO" id="GO:0051287">
    <property type="term" value="F:NAD binding"/>
    <property type="evidence" value="ECO:0007669"/>
    <property type="project" value="InterPro"/>
</dbReference>
<comment type="catalytic activity">
    <reaction evidence="9">
        <text>sn-glycerol 3-phosphate + NADP(+) = dihydroxyacetone phosphate + NADPH + H(+)</text>
        <dbReference type="Rhea" id="RHEA:11096"/>
        <dbReference type="ChEBI" id="CHEBI:15378"/>
        <dbReference type="ChEBI" id="CHEBI:57597"/>
        <dbReference type="ChEBI" id="CHEBI:57642"/>
        <dbReference type="ChEBI" id="CHEBI:57783"/>
        <dbReference type="ChEBI" id="CHEBI:58349"/>
        <dbReference type="EC" id="1.1.1.94"/>
    </reaction>
    <physiologicalReaction direction="right-to-left" evidence="9">
        <dbReference type="Rhea" id="RHEA:11098"/>
    </physiologicalReaction>
</comment>
<reference evidence="20" key="2">
    <citation type="submission" date="2013-03" db="EMBL/GenBank/DDBJ databases">
        <title>The Genome Sequence of Oribacterium sp. ACB1.</title>
        <authorList>
            <consortium name="The Broad Institute Genomics Platform"/>
            <consortium name="The Broad Institute Genome Sequencing Center for Infectious Disease"/>
            <person name="Earl A."/>
            <person name="Ward D."/>
            <person name="Feldgarden M."/>
            <person name="Gevers D."/>
            <person name="Sizova M."/>
            <person name="Hazen A."/>
            <person name="Epstein S."/>
            <person name="Walker B."/>
            <person name="Young S."/>
            <person name="Zeng Q."/>
            <person name="Gargeya S."/>
            <person name="Fitzgerald M."/>
            <person name="Haas B."/>
            <person name="Abouelleil A."/>
            <person name="Allen A.W."/>
            <person name="Alvarado L."/>
            <person name="Arachchi H.M."/>
            <person name="Berlin A.M."/>
            <person name="Chapman S.B."/>
            <person name="Gainer-Dewar J."/>
            <person name="Goldberg J."/>
            <person name="Griggs A."/>
            <person name="Gujja S."/>
            <person name="Hansen M."/>
            <person name="Howarth C."/>
            <person name="Imamovic A."/>
            <person name="Ireland A."/>
            <person name="Larimer J."/>
            <person name="McCowan C."/>
            <person name="Murphy C."/>
            <person name="Pearson M."/>
            <person name="Poon T.W."/>
            <person name="Priest M."/>
            <person name="Roberts A."/>
            <person name="Saif S."/>
            <person name="Shea T."/>
            <person name="Sisk P."/>
            <person name="Sykes S."/>
            <person name="Wortman J."/>
            <person name="Nusbaum C."/>
            <person name="Birren B."/>
        </authorList>
    </citation>
    <scope>NUCLEOTIDE SEQUENCE [LARGE SCALE GENOMIC DNA]</scope>
    <source>
        <strain evidence="20">ACB1</strain>
    </source>
</reference>
<keyword evidence="5 13" id="KW-0520">NAD</keyword>
<feature type="domain" description="Glycerol-3-phosphate dehydrogenase NAD-dependent C-terminal" evidence="19">
    <location>
        <begin position="176"/>
        <end position="316"/>
    </location>
</feature>
<evidence type="ECO:0000313" key="21">
    <source>
        <dbReference type="Proteomes" id="UP000018461"/>
    </source>
</evidence>
<dbReference type="EC" id="1.1.1.94" evidence="10 13"/>
<dbReference type="EMBL" id="AFZC02000003">
    <property type="protein sequence ID" value="EHL12346.1"/>
    <property type="molecule type" value="Genomic_DNA"/>
</dbReference>
<evidence type="ECO:0000256" key="10">
    <source>
        <dbReference type="ARBA" id="ARBA00066687"/>
    </source>
</evidence>
<feature type="binding site" evidence="16">
    <location>
        <position position="251"/>
    </location>
    <ligand>
        <name>NAD(+)</name>
        <dbReference type="ChEBI" id="CHEBI:57540"/>
    </ligand>
</feature>
<evidence type="ECO:0000256" key="2">
    <source>
        <dbReference type="ARBA" id="ARBA00022516"/>
    </source>
</evidence>
<dbReference type="GO" id="GO:0005829">
    <property type="term" value="C:cytosol"/>
    <property type="evidence" value="ECO:0007669"/>
    <property type="project" value="TreeGrafter"/>
</dbReference>
<gene>
    <name evidence="13" type="primary">gpsA</name>
    <name evidence="20" type="ORF">HMPREF9625_00383</name>
</gene>
<feature type="binding site" evidence="15">
    <location>
        <begin position="251"/>
        <end position="252"/>
    </location>
    <ligand>
        <name>substrate</name>
    </ligand>
</feature>
<comment type="similarity">
    <text evidence="1 13 17">Belongs to the NAD-dependent glycerol-3-phosphate dehydrogenase family.</text>
</comment>
<evidence type="ECO:0000256" key="11">
    <source>
        <dbReference type="ARBA" id="ARBA00069372"/>
    </source>
</evidence>
<keyword evidence="2 13" id="KW-0444">Lipid biosynthesis</keyword>
<comment type="subcellular location">
    <subcellularLocation>
        <location evidence="13">Cytoplasm</location>
    </subcellularLocation>
</comment>
<keyword evidence="7 13" id="KW-0594">Phospholipid biosynthesis</keyword>
<evidence type="ECO:0000259" key="18">
    <source>
        <dbReference type="Pfam" id="PF01210"/>
    </source>
</evidence>
<feature type="binding site" evidence="13">
    <location>
        <position position="10"/>
    </location>
    <ligand>
        <name>NADPH</name>
        <dbReference type="ChEBI" id="CHEBI:57783"/>
    </ligand>
</feature>
<comment type="catalytic activity">
    <reaction evidence="13">
        <text>sn-glycerol 3-phosphate + NAD(+) = dihydroxyacetone phosphate + NADH + H(+)</text>
        <dbReference type="Rhea" id="RHEA:11092"/>
        <dbReference type="ChEBI" id="CHEBI:15378"/>
        <dbReference type="ChEBI" id="CHEBI:57540"/>
        <dbReference type="ChEBI" id="CHEBI:57597"/>
        <dbReference type="ChEBI" id="CHEBI:57642"/>
        <dbReference type="ChEBI" id="CHEBI:57945"/>
        <dbReference type="EC" id="1.1.1.94"/>
    </reaction>
</comment>
<evidence type="ECO:0000256" key="3">
    <source>
        <dbReference type="ARBA" id="ARBA00022857"/>
    </source>
</evidence>
<name>G9WM00_9FIRM</name>
<evidence type="ECO:0000256" key="9">
    <source>
        <dbReference type="ARBA" id="ARBA00052716"/>
    </source>
</evidence>
<dbReference type="HOGENOM" id="CLU_033449_0_2_9"/>
<feature type="binding site" evidence="13">
    <location>
        <position position="240"/>
    </location>
    <ligand>
        <name>sn-glycerol 3-phosphate</name>
        <dbReference type="ChEBI" id="CHEBI:57597"/>
    </ligand>
</feature>
<comment type="caution">
    <text evidence="20">The sequence shown here is derived from an EMBL/GenBank/DDBJ whole genome shotgun (WGS) entry which is preliminary data.</text>
</comment>
<protein>
    <recommendedName>
        <fullName evidence="11 13">Glycerol-3-phosphate dehydrogenase [NAD(P)+]</fullName>
        <ecNumber evidence="10 13">1.1.1.94</ecNumber>
    </recommendedName>
    <alternativeName>
        <fullName evidence="13">NAD(P)(+)-dependent glycerol-3-phosphate dehydrogenase</fullName>
    </alternativeName>
    <alternativeName>
        <fullName evidence="12 13">NAD(P)H-dependent dihydroxyacetone-phosphate reductase</fullName>
    </alternativeName>
</protein>
<dbReference type="PRINTS" id="PR00077">
    <property type="entry name" value="GPDHDRGNASE"/>
</dbReference>
<dbReference type="SUPFAM" id="SSF48179">
    <property type="entry name" value="6-phosphogluconate dehydrogenase C-terminal domain-like"/>
    <property type="match status" value="1"/>
</dbReference>
<dbReference type="GO" id="GO:0141153">
    <property type="term" value="F:glycerol-3-phosphate dehydrogenase (NADP+) activity"/>
    <property type="evidence" value="ECO:0007669"/>
    <property type="project" value="RHEA"/>
</dbReference>
<feature type="domain" description="Glycerol-3-phosphate dehydrogenase NAD-dependent N-terminal" evidence="18">
    <location>
        <begin position="2"/>
        <end position="156"/>
    </location>
</feature>
<dbReference type="InterPro" id="IPR013328">
    <property type="entry name" value="6PGD_dom2"/>
</dbReference>
<dbReference type="InterPro" id="IPR006109">
    <property type="entry name" value="G3P_DH_NAD-dep_C"/>
</dbReference>
<feature type="binding site" evidence="13">
    <location>
        <position position="132"/>
    </location>
    <ligand>
        <name>sn-glycerol 3-phosphate</name>
        <dbReference type="ChEBI" id="CHEBI:57597"/>
    </ligand>
</feature>
<accession>G9WM00</accession>
<dbReference type="STRING" id="796943.HMPREF9625_00383"/>
<dbReference type="GO" id="GO:0046167">
    <property type="term" value="P:glycerol-3-phosphate biosynthetic process"/>
    <property type="evidence" value="ECO:0007669"/>
    <property type="project" value="UniProtKB-UniRule"/>
</dbReference>
<evidence type="ECO:0000256" key="17">
    <source>
        <dbReference type="RuleBase" id="RU000437"/>
    </source>
</evidence>
<evidence type="ECO:0000256" key="6">
    <source>
        <dbReference type="ARBA" id="ARBA00023098"/>
    </source>
</evidence>
<keyword evidence="4 13" id="KW-0560">Oxidoreductase</keyword>
<dbReference type="PANTHER" id="PTHR11728:SF1">
    <property type="entry name" value="GLYCEROL-3-PHOSPHATE DEHYDROGENASE [NAD(+)] 2, CHLOROPLASTIC"/>
    <property type="match status" value="1"/>
</dbReference>
<evidence type="ECO:0000259" key="19">
    <source>
        <dbReference type="Pfam" id="PF07479"/>
    </source>
</evidence>
<keyword evidence="13" id="KW-0547">Nucleotide-binding</keyword>
<feature type="binding site" evidence="13">
    <location>
        <position position="187"/>
    </location>
    <ligand>
        <name>sn-glycerol 3-phosphate</name>
        <dbReference type="ChEBI" id="CHEBI:57597"/>
    </ligand>
</feature>
<dbReference type="UniPathway" id="UPA00940"/>
<feature type="binding site" evidence="13">
    <location>
        <position position="250"/>
    </location>
    <ligand>
        <name>sn-glycerol 3-phosphate</name>
        <dbReference type="ChEBI" id="CHEBI:57597"/>
    </ligand>
</feature>
<dbReference type="Proteomes" id="UP000018461">
    <property type="component" value="Unassembled WGS sequence"/>
</dbReference>
<dbReference type="NCBIfam" id="NF000941">
    <property type="entry name" value="PRK00094.1-3"/>
    <property type="match status" value="1"/>
</dbReference>
<dbReference type="NCBIfam" id="NF000942">
    <property type="entry name" value="PRK00094.1-4"/>
    <property type="match status" value="1"/>
</dbReference>
<feature type="active site" description="Proton acceptor" evidence="13 14">
    <location>
        <position position="187"/>
    </location>
</feature>
<keyword evidence="8 13" id="KW-1208">Phospholipid metabolism</keyword>
<evidence type="ECO:0000256" key="1">
    <source>
        <dbReference type="ARBA" id="ARBA00011009"/>
    </source>
</evidence>
<feature type="binding site" evidence="13">
    <location>
        <position position="134"/>
    </location>
    <ligand>
        <name>sn-glycerol 3-phosphate</name>
        <dbReference type="ChEBI" id="CHEBI:57597"/>
    </ligand>
</feature>
<dbReference type="FunFam" id="1.10.1040.10:FF:000001">
    <property type="entry name" value="Glycerol-3-phosphate dehydrogenase [NAD(P)+]"/>
    <property type="match status" value="1"/>
</dbReference>
<dbReference type="AlphaFoldDB" id="G9WM00"/>
<evidence type="ECO:0000256" key="8">
    <source>
        <dbReference type="ARBA" id="ARBA00023264"/>
    </source>
</evidence>
<dbReference type="HAMAP" id="MF_00394">
    <property type="entry name" value="NAD_Glyc3P_dehydrog"/>
    <property type="match status" value="1"/>
</dbReference>
<dbReference type="RefSeq" id="WP_009534252.1">
    <property type="nucleotide sequence ID" value="NZ_KE148312.1"/>
</dbReference>
<feature type="binding site" evidence="13">
    <location>
        <position position="275"/>
    </location>
    <ligand>
        <name>NADPH</name>
        <dbReference type="ChEBI" id="CHEBI:57783"/>
    </ligand>
</feature>
<dbReference type="PIRSF" id="PIRSF000114">
    <property type="entry name" value="Glycerol-3-P_dh"/>
    <property type="match status" value="1"/>
</dbReference>
<dbReference type="GO" id="GO:0005975">
    <property type="term" value="P:carbohydrate metabolic process"/>
    <property type="evidence" value="ECO:0007669"/>
    <property type="project" value="InterPro"/>
</dbReference>
<feature type="binding site" evidence="13">
    <location>
        <position position="31"/>
    </location>
    <ligand>
        <name>NADPH</name>
        <dbReference type="ChEBI" id="CHEBI:57783"/>
    </ligand>
</feature>
<dbReference type="PATRIC" id="fig|796943.3.peg.777"/>
<dbReference type="Pfam" id="PF01210">
    <property type="entry name" value="NAD_Gly3P_dh_N"/>
    <property type="match status" value="1"/>
</dbReference>
<evidence type="ECO:0000256" key="12">
    <source>
        <dbReference type="ARBA" id="ARBA00080511"/>
    </source>
</evidence>
<dbReference type="GO" id="GO:0008654">
    <property type="term" value="P:phospholipid biosynthetic process"/>
    <property type="evidence" value="ECO:0007669"/>
    <property type="project" value="UniProtKB-KW"/>
</dbReference>
<feature type="binding site" evidence="13">
    <location>
        <position position="251"/>
    </location>
    <ligand>
        <name>NADPH</name>
        <dbReference type="ChEBI" id="CHEBI:57783"/>
    </ligand>
</feature>
<dbReference type="Gene3D" id="1.10.1040.10">
    <property type="entry name" value="N-(1-d-carboxylethyl)-l-norvaline Dehydrogenase, domain 2"/>
    <property type="match status" value="1"/>
</dbReference>
<feature type="binding site" evidence="13">
    <location>
        <position position="251"/>
    </location>
    <ligand>
        <name>sn-glycerol 3-phosphate</name>
        <dbReference type="ChEBI" id="CHEBI:57597"/>
    </ligand>
</feature>
<evidence type="ECO:0000256" key="7">
    <source>
        <dbReference type="ARBA" id="ARBA00023209"/>
    </source>
</evidence>
<evidence type="ECO:0000256" key="4">
    <source>
        <dbReference type="ARBA" id="ARBA00023002"/>
    </source>
</evidence>
<dbReference type="GO" id="GO:0141152">
    <property type="term" value="F:glycerol-3-phosphate dehydrogenase (NAD+) activity"/>
    <property type="evidence" value="ECO:0007669"/>
    <property type="project" value="RHEA"/>
</dbReference>
<dbReference type="PROSITE" id="PS00957">
    <property type="entry name" value="NAD_G3PDH"/>
    <property type="match status" value="1"/>
</dbReference>
<organism evidence="20 21">
    <name type="scientific">Oribacterium parvum ACB1</name>
    <dbReference type="NCBI Taxonomy" id="796943"/>
    <lineage>
        <taxon>Bacteria</taxon>
        <taxon>Bacillati</taxon>
        <taxon>Bacillota</taxon>
        <taxon>Clostridia</taxon>
        <taxon>Lachnospirales</taxon>
        <taxon>Lachnospiraceae</taxon>
        <taxon>Oribacterium</taxon>
    </lineage>
</organism>
<dbReference type="InterPro" id="IPR006168">
    <property type="entry name" value="G3P_DH_NAD-dep"/>
</dbReference>
<dbReference type="InterPro" id="IPR036291">
    <property type="entry name" value="NAD(P)-bd_dom_sf"/>
</dbReference>
<dbReference type="GO" id="GO:0006650">
    <property type="term" value="P:glycerophospholipid metabolic process"/>
    <property type="evidence" value="ECO:0007669"/>
    <property type="project" value="UniProtKB-UniRule"/>
</dbReference>
<keyword evidence="6 13" id="KW-0443">Lipid metabolism</keyword>
<keyword evidence="3 13" id="KW-0521">NADP</keyword>
<evidence type="ECO:0000256" key="5">
    <source>
        <dbReference type="ARBA" id="ARBA00023027"/>
    </source>
</evidence>
<dbReference type="InterPro" id="IPR011128">
    <property type="entry name" value="G3P_DH_NAD-dep_N"/>
</dbReference>
<evidence type="ECO:0000256" key="16">
    <source>
        <dbReference type="PIRSR" id="PIRSR000114-3"/>
    </source>
</evidence>
<feature type="binding site" evidence="13">
    <location>
        <position position="277"/>
    </location>
    <ligand>
        <name>NADPH</name>
        <dbReference type="ChEBI" id="CHEBI:57783"/>
    </ligand>
</feature>
<keyword evidence="13" id="KW-0963">Cytoplasm</keyword>
<feature type="binding site" evidence="13">
    <location>
        <position position="11"/>
    </location>
    <ligand>
        <name>NADPH</name>
        <dbReference type="ChEBI" id="CHEBI:57783"/>
    </ligand>
</feature>
<sequence length="335" mass="36575">MKITVLGAGSWGTALSMTLWKNKHTVYLWTHDENEAKYLKEKRKCTNLPEVVIPEEITILTSLEEAVKEGEILVYAVPSIFTRSMGERTRAFVRKEQILVTVSKGIEESTLYTMTDILEEFFPENKIAVLSGPSHAEEVSRFIPTTIVCASKDEETARTIQSAFISDTFRVYTNKDVLGVEIGAALKNVIALAAGIADGLGYGDNTMAALITRGIAEIARLGQAMGCHLETFAGLSGIGDLIVTCASKHSRNRRAGILIGQGESYEEAMKEVGQVVEGVYAAKAAKKLGEKYQVDLPIVKEVNAVLFEGKAAKDAVSDLMLRDRRSESSAVSYDK</sequence>
<dbReference type="InterPro" id="IPR008927">
    <property type="entry name" value="6-PGluconate_DH-like_C_sf"/>
</dbReference>
<feature type="binding site" evidence="16">
    <location>
        <position position="136"/>
    </location>
    <ligand>
        <name>NAD(+)</name>
        <dbReference type="ChEBI" id="CHEBI:57540"/>
    </ligand>
</feature>
<dbReference type="GO" id="GO:0046168">
    <property type="term" value="P:glycerol-3-phosphate catabolic process"/>
    <property type="evidence" value="ECO:0007669"/>
    <property type="project" value="InterPro"/>
</dbReference>
<feature type="binding site" evidence="13">
    <location>
        <position position="104"/>
    </location>
    <ligand>
        <name>sn-glycerol 3-phosphate</name>
        <dbReference type="ChEBI" id="CHEBI:57597"/>
    </ligand>
</feature>